<proteinExistence type="predicted"/>
<feature type="compositionally biased region" description="Acidic residues" evidence="1">
    <location>
        <begin position="38"/>
        <end position="47"/>
    </location>
</feature>
<evidence type="ECO:0000256" key="1">
    <source>
        <dbReference type="SAM" id="MobiDB-lite"/>
    </source>
</evidence>
<dbReference type="CDD" id="cd12148">
    <property type="entry name" value="fungal_TF_MHR"/>
    <property type="match status" value="1"/>
</dbReference>
<dbReference type="InterPro" id="IPR053230">
    <property type="entry name" value="Trans_reg_galc"/>
</dbReference>
<evidence type="ECO:0008006" key="4">
    <source>
        <dbReference type="Google" id="ProtNLM"/>
    </source>
</evidence>
<reference evidence="3" key="1">
    <citation type="journal article" date="2019" name="bioRxiv">
        <title>Genomics, evolutionary history and diagnostics of the Alternaria alternata species group including apple and Asian pear pathotypes.</title>
        <authorList>
            <person name="Armitage A.D."/>
            <person name="Cockerton H.M."/>
            <person name="Sreenivasaprasad S."/>
            <person name="Woodhall J.W."/>
            <person name="Lane C.R."/>
            <person name="Harrison R.J."/>
            <person name="Clarkson J.P."/>
        </authorList>
    </citation>
    <scope>NUCLEOTIDE SEQUENCE [LARGE SCALE GENOMIC DNA]</scope>
    <source>
        <strain evidence="3">RGR 97.0016</strain>
    </source>
</reference>
<dbReference type="AlphaFoldDB" id="A0A4Q4QYT9"/>
<dbReference type="EMBL" id="PEJP01000046">
    <property type="protein sequence ID" value="RYO48961.1"/>
    <property type="molecule type" value="Genomic_DNA"/>
</dbReference>
<accession>A0A4Q4QYT9</accession>
<dbReference type="PANTHER" id="PTHR47654">
    <property type="entry name" value="ZN(II)2CYS6 TRANSCRIPTION FACTOR (EUROFUNG)-RELATED"/>
    <property type="match status" value="1"/>
</dbReference>
<dbReference type="Proteomes" id="UP000293823">
    <property type="component" value="Unassembled WGS sequence"/>
</dbReference>
<keyword evidence="3" id="KW-1185">Reference proteome</keyword>
<protein>
    <recommendedName>
        <fullName evidence="4">Transcription factor domain-containing protein</fullName>
    </recommendedName>
</protein>
<feature type="region of interest" description="Disordered" evidence="1">
    <location>
        <begin position="36"/>
        <end position="99"/>
    </location>
</feature>
<organism evidence="2 3">
    <name type="scientific">Alternaria arborescens</name>
    <dbReference type="NCBI Taxonomy" id="156630"/>
    <lineage>
        <taxon>Eukaryota</taxon>
        <taxon>Fungi</taxon>
        <taxon>Dikarya</taxon>
        <taxon>Ascomycota</taxon>
        <taxon>Pezizomycotina</taxon>
        <taxon>Dothideomycetes</taxon>
        <taxon>Pleosporomycetidae</taxon>
        <taxon>Pleosporales</taxon>
        <taxon>Pleosporineae</taxon>
        <taxon>Pleosporaceae</taxon>
        <taxon>Alternaria</taxon>
        <taxon>Alternaria sect. Alternaria</taxon>
    </lineage>
</organism>
<dbReference type="OrthoDB" id="5296287at2759"/>
<sequence>MSKLPQKDAKDRNQALVSVLKDLSLRVSDEDRRRIEDALQDSDDDIESPVSISSSSRTSVAHQYQQHSRMHPFASPSSHVPIAAETSPTSDQSPLPRLDDIVPEESADEEGGEQPDVVEAGFLGQISEVQWLQSLRNRVQAVETVFVGPGDNATQLSQPPSPTFDASPASIPATQLQQPISLTNYYLDDEGIKLTNCGNPFELPPEQTAALLFQCYTQTVQSSFPILPVTIEHQLHQYYTLVRNGQAIHCPEKWFALVNLVFAIGAKFSHLIQADWRADELDHVIYLSRAFQLLSINDTIVVLSIPDLLTTQASSVALNSPSD</sequence>
<comment type="caution">
    <text evidence="2">The sequence shown here is derived from an EMBL/GenBank/DDBJ whole genome shotgun (WGS) entry which is preliminary data.</text>
</comment>
<feature type="compositionally biased region" description="Low complexity" evidence="1">
    <location>
        <begin position="48"/>
        <end position="59"/>
    </location>
</feature>
<evidence type="ECO:0000313" key="2">
    <source>
        <dbReference type="EMBL" id="RYO48961.1"/>
    </source>
</evidence>
<dbReference type="PANTHER" id="PTHR47654:SF5">
    <property type="entry name" value="TRANSCRIPTION FACTOR DOMAIN-CONTAINING PROTEIN"/>
    <property type="match status" value="1"/>
</dbReference>
<evidence type="ECO:0000313" key="3">
    <source>
        <dbReference type="Proteomes" id="UP000293823"/>
    </source>
</evidence>
<name>A0A4Q4QYT9_9PLEO</name>
<gene>
    <name evidence="2" type="ORF">AA0113_g9755</name>
</gene>